<organism evidence="3 4">
    <name type="scientific">Polychaeton citri CBS 116435</name>
    <dbReference type="NCBI Taxonomy" id="1314669"/>
    <lineage>
        <taxon>Eukaryota</taxon>
        <taxon>Fungi</taxon>
        <taxon>Dikarya</taxon>
        <taxon>Ascomycota</taxon>
        <taxon>Pezizomycotina</taxon>
        <taxon>Dothideomycetes</taxon>
        <taxon>Dothideomycetidae</taxon>
        <taxon>Capnodiales</taxon>
        <taxon>Capnodiaceae</taxon>
        <taxon>Polychaeton</taxon>
    </lineage>
</organism>
<dbReference type="GO" id="GO:0003714">
    <property type="term" value="F:transcription corepressor activity"/>
    <property type="evidence" value="ECO:0007669"/>
    <property type="project" value="TreeGrafter"/>
</dbReference>
<dbReference type="OrthoDB" id="21413at2759"/>
<dbReference type="SUPFAM" id="SSF46579">
    <property type="entry name" value="Prefoldin"/>
    <property type="match status" value="1"/>
</dbReference>
<feature type="region of interest" description="Disordered" evidence="1">
    <location>
        <begin position="633"/>
        <end position="670"/>
    </location>
</feature>
<feature type="compositionally biased region" description="Polar residues" evidence="1">
    <location>
        <begin position="568"/>
        <end position="581"/>
    </location>
</feature>
<dbReference type="Pfam" id="PF12927">
    <property type="entry name" value="DUF3835"/>
    <property type="match status" value="1"/>
</dbReference>
<evidence type="ECO:0000256" key="1">
    <source>
        <dbReference type="SAM" id="MobiDB-lite"/>
    </source>
</evidence>
<feature type="non-terminal residue" evidence="3">
    <location>
        <position position="1"/>
    </location>
</feature>
<dbReference type="Proteomes" id="UP000799441">
    <property type="component" value="Unassembled WGS sequence"/>
</dbReference>
<dbReference type="Pfam" id="PF13758">
    <property type="entry name" value="Prefoldin_3"/>
    <property type="match status" value="1"/>
</dbReference>
<feature type="compositionally biased region" description="Basic residues" evidence="1">
    <location>
        <begin position="660"/>
        <end position="670"/>
    </location>
</feature>
<accession>A0A9P4QJP7</accession>
<dbReference type="PANTHER" id="PTHR15111:SF0">
    <property type="entry name" value="UNCONVENTIONAL PREFOLDIN RPB5 INTERACTOR 1"/>
    <property type="match status" value="1"/>
</dbReference>
<feature type="compositionally biased region" description="Basic and acidic residues" evidence="1">
    <location>
        <begin position="247"/>
        <end position="264"/>
    </location>
</feature>
<feature type="compositionally biased region" description="Basic and acidic residues" evidence="1">
    <location>
        <begin position="610"/>
        <end position="621"/>
    </location>
</feature>
<evidence type="ECO:0000313" key="4">
    <source>
        <dbReference type="Proteomes" id="UP000799441"/>
    </source>
</evidence>
<dbReference type="EMBL" id="MU003765">
    <property type="protein sequence ID" value="KAF2726169.1"/>
    <property type="molecule type" value="Genomic_DNA"/>
</dbReference>
<dbReference type="GO" id="GO:0000122">
    <property type="term" value="P:negative regulation of transcription by RNA polymerase II"/>
    <property type="evidence" value="ECO:0007669"/>
    <property type="project" value="TreeGrafter"/>
</dbReference>
<gene>
    <name evidence="3" type="ORF">K431DRAFT_206996</name>
</gene>
<dbReference type="GO" id="GO:0019212">
    <property type="term" value="F:phosphatase inhibitor activity"/>
    <property type="evidence" value="ECO:0007669"/>
    <property type="project" value="TreeGrafter"/>
</dbReference>
<name>A0A9P4QJP7_9PEZI</name>
<feature type="region of interest" description="Disordered" evidence="1">
    <location>
        <begin position="188"/>
        <end position="264"/>
    </location>
</feature>
<dbReference type="InterPro" id="IPR024325">
    <property type="entry name" value="DUF3835"/>
</dbReference>
<feature type="non-terminal residue" evidence="3">
    <location>
        <position position="670"/>
    </location>
</feature>
<evidence type="ECO:0000313" key="3">
    <source>
        <dbReference type="EMBL" id="KAF2726169.1"/>
    </source>
</evidence>
<keyword evidence="4" id="KW-1185">Reference proteome</keyword>
<sequence length="670" mass="73448">VDMAGVEKQRQLLEDNLSKLRQSLKHWHTWEAEYEGLKEEVDAIVGDTTTSDLEQICKSYGGDLVNEKEIRDLTGLSQGSPRTSQQINDLISRRQDYVLKNIETLQRQYFAAEGKVEEFAFASIWQNAEPGGLPLTEIHEELDDDDNVISSQLSRPEAAQADLVASLRKAGLGETELKLVTSGTDSRNELSALGSENSHSVPSSPTSAMKHKRSSIDASNTTVMEDGTREAPQRPPVRKKSVSFSADTKDSLEPARPDSSEKKVSFAPKVAVMPAADPPDTRQVAFSPQIEEIPIDLFGTKPTEASAGAEPKTEAQKDLQASFAPGEKVYELDENDTPVASRVILPDNESEEDAKLRREMLDYHLNEVGNVVAQIDLDEAMAAAEEGDEDARSISEFTSSEYMDDEDTPYTSGLSEDEDYSEDEFGRSKGPQISSEYREKMLQLQSKLIGNLGPAPADDDVKGADSELNLQDVRRLVVREKRNSMSSASSEGSEKKSNQKKRVSFAKGLDIAEAEPGLSPAKAQKTGDIESDAPMADVVTERGETEALPPAFTDNSPSNPSRFGIARETQNGDTATQSGSDMPSGPPGQILVETLVEHPSSSSNPMAPSNKDDDPIRERRELAAEYYRKRNELIRQSGGFKINGEEGEDELMEAQDGKVKKVSRFRAARL</sequence>
<feature type="compositionally biased region" description="Polar residues" evidence="1">
    <location>
        <begin position="194"/>
        <end position="207"/>
    </location>
</feature>
<comment type="caution">
    <text evidence="3">The sequence shown here is derived from an EMBL/GenBank/DDBJ whole genome shotgun (WGS) entry which is preliminary data.</text>
</comment>
<proteinExistence type="predicted"/>
<feature type="compositionally biased region" description="Basic and acidic residues" evidence="1">
    <location>
        <begin position="472"/>
        <end position="483"/>
    </location>
</feature>
<feature type="region of interest" description="Disordered" evidence="1">
    <location>
        <begin position="384"/>
        <end position="435"/>
    </location>
</feature>
<reference evidence="3" key="1">
    <citation type="journal article" date="2020" name="Stud. Mycol.">
        <title>101 Dothideomycetes genomes: a test case for predicting lifestyles and emergence of pathogens.</title>
        <authorList>
            <person name="Haridas S."/>
            <person name="Albert R."/>
            <person name="Binder M."/>
            <person name="Bloem J."/>
            <person name="Labutti K."/>
            <person name="Salamov A."/>
            <person name="Andreopoulos B."/>
            <person name="Baker S."/>
            <person name="Barry K."/>
            <person name="Bills G."/>
            <person name="Bluhm B."/>
            <person name="Cannon C."/>
            <person name="Castanera R."/>
            <person name="Culley D."/>
            <person name="Daum C."/>
            <person name="Ezra D."/>
            <person name="Gonzalez J."/>
            <person name="Henrissat B."/>
            <person name="Kuo A."/>
            <person name="Liang C."/>
            <person name="Lipzen A."/>
            <person name="Lutzoni F."/>
            <person name="Magnuson J."/>
            <person name="Mondo S."/>
            <person name="Nolan M."/>
            <person name="Ohm R."/>
            <person name="Pangilinan J."/>
            <person name="Park H.-J."/>
            <person name="Ramirez L."/>
            <person name="Alfaro M."/>
            <person name="Sun H."/>
            <person name="Tritt A."/>
            <person name="Yoshinaga Y."/>
            <person name="Zwiers L.-H."/>
            <person name="Turgeon B."/>
            <person name="Goodwin S."/>
            <person name="Spatafora J."/>
            <person name="Crous P."/>
            <person name="Grigoriev I."/>
        </authorList>
    </citation>
    <scope>NUCLEOTIDE SEQUENCE</scope>
    <source>
        <strain evidence="3">CBS 116435</strain>
    </source>
</reference>
<feature type="domain" description="DUF3835" evidence="2">
    <location>
        <begin position="591"/>
        <end position="670"/>
    </location>
</feature>
<dbReference type="PANTHER" id="PTHR15111">
    <property type="entry name" value="RNA POLYMERASE II SUBUNIT 5-MEDIATING PROTEIN NNX3"/>
    <property type="match status" value="1"/>
</dbReference>
<dbReference type="GO" id="GO:0003682">
    <property type="term" value="F:chromatin binding"/>
    <property type="evidence" value="ECO:0007669"/>
    <property type="project" value="TreeGrafter"/>
</dbReference>
<dbReference type="InterPro" id="IPR039553">
    <property type="entry name" value="Prefoldin-like"/>
</dbReference>
<evidence type="ECO:0000259" key="2">
    <source>
        <dbReference type="Pfam" id="PF12927"/>
    </source>
</evidence>
<dbReference type="InterPro" id="IPR052255">
    <property type="entry name" value="RNA_pol_II_subunit5-mediator"/>
</dbReference>
<protein>
    <recommendedName>
        <fullName evidence="2">DUF3835 domain-containing protein</fullName>
    </recommendedName>
</protein>
<feature type="compositionally biased region" description="Low complexity" evidence="1">
    <location>
        <begin position="599"/>
        <end position="609"/>
    </location>
</feature>
<feature type="region of interest" description="Disordered" evidence="1">
    <location>
        <begin position="450"/>
        <end position="621"/>
    </location>
</feature>
<dbReference type="AlphaFoldDB" id="A0A9P4QJP7"/>
<feature type="region of interest" description="Disordered" evidence="1">
    <location>
        <begin position="293"/>
        <end position="317"/>
    </location>
</feature>